<evidence type="ECO:0000313" key="2">
    <source>
        <dbReference type="Proteomes" id="UP000217790"/>
    </source>
</evidence>
<reference evidence="2" key="1">
    <citation type="journal article" date="2017" name="Nat. Ecol. Evol.">
        <title>Genome expansion and lineage-specific genetic innovations in the forest pathogenic fungi Armillaria.</title>
        <authorList>
            <person name="Sipos G."/>
            <person name="Prasanna A.N."/>
            <person name="Walter M.C."/>
            <person name="O'Connor E."/>
            <person name="Balint B."/>
            <person name="Krizsan K."/>
            <person name="Kiss B."/>
            <person name="Hess J."/>
            <person name="Varga T."/>
            <person name="Slot J."/>
            <person name="Riley R."/>
            <person name="Boka B."/>
            <person name="Rigling D."/>
            <person name="Barry K."/>
            <person name="Lee J."/>
            <person name="Mihaltcheva S."/>
            <person name="LaButti K."/>
            <person name="Lipzen A."/>
            <person name="Waldron R."/>
            <person name="Moloney N.M."/>
            <person name="Sperisen C."/>
            <person name="Kredics L."/>
            <person name="Vagvoelgyi C."/>
            <person name="Patrignani A."/>
            <person name="Fitzpatrick D."/>
            <person name="Nagy I."/>
            <person name="Doyle S."/>
            <person name="Anderson J.B."/>
            <person name="Grigoriev I.V."/>
            <person name="Gueldener U."/>
            <person name="Muensterkoetter M."/>
            <person name="Nagy L.G."/>
        </authorList>
    </citation>
    <scope>NUCLEOTIDE SEQUENCE [LARGE SCALE GENOMIC DNA]</scope>
    <source>
        <strain evidence="2">Ar21-2</strain>
    </source>
</reference>
<dbReference type="Proteomes" id="UP000217790">
    <property type="component" value="Unassembled WGS sequence"/>
</dbReference>
<evidence type="ECO:0000313" key="1">
    <source>
        <dbReference type="EMBL" id="PBK81683.1"/>
    </source>
</evidence>
<gene>
    <name evidence="1" type="ORF">ARMGADRAFT_1091090</name>
</gene>
<name>A0A2H3D007_ARMGA</name>
<keyword evidence="2" id="KW-1185">Reference proteome</keyword>
<protein>
    <submittedName>
        <fullName evidence="1">Uncharacterized protein</fullName>
    </submittedName>
</protein>
<sequence>MLTRNNARQCCKYAPIPIPTHPHSSRINIEGNHLRARHPSLVETMNKPWDVLSLSICKQGTPIHRKPTPMATMATYWTTTTGDDAKAAKVKEGHGRMYCRTVGEARQAGNAQDNGRV</sequence>
<dbReference type="InParanoid" id="A0A2H3D007"/>
<proteinExistence type="predicted"/>
<accession>A0A2H3D007</accession>
<dbReference type="AlphaFoldDB" id="A0A2H3D007"/>
<organism evidence="1 2">
    <name type="scientific">Armillaria gallica</name>
    <name type="common">Bulbous honey fungus</name>
    <name type="synonym">Armillaria bulbosa</name>
    <dbReference type="NCBI Taxonomy" id="47427"/>
    <lineage>
        <taxon>Eukaryota</taxon>
        <taxon>Fungi</taxon>
        <taxon>Dikarya</taxon>
        <taxon>Basidiomycota</taxon>
        <taxon>Agaricomycotina</taxon>
        <taxon>Agaricomycetes</taxon>
        <taxon>Agaricomycetidae</taxon>
        <taxon>Agaricales</taxon>
        <taxon>Marasmiineae</taxon>
        <taxon>Physalacriaceae</taxon>
        <taxon>Armillaria</taxon>
    </lineage>
</organism>
<dbReference type="EMBL" id="KZ293726">
    <property type="protein sequence ID" value="PBK81683.1"/>
    <property type="molecule type" value="Genomic_DNA"/>
</dbReference>
<dbReference type="OrthoDB" id="3110375at2759"/>